<sequence length="182" mass="20779">MSTRNGPALQIHEIGVGCILWLPPFNDTNGDLRPLCQRHTGMRHLMDINAFDHPAVVLNIHNRYGPDPSIHFITVSLSSKKTLRTTNEDSLVKFVLSLSRFDAYNWGQTRPSDYRLTHRSYLYLMERLGLHADTFHPISRINNGLLQAPSPAPPPPTQQLQTVNRHRENNPYAYLEPDECCP</sequence>
<dbReference type="EMBL" id="RCSX01000007">
    <property type="protein sequence ID" value="KAF7932859.1"/>
    <property type="molecule type" value="Genomic_DNA"/>
</dbReference>
<evidence type="ECO:0008006" key="3">
    <source>
        <dbReference type="Google" id="ProtNLM"/>
    </source>
</evidence>
<accession>A0ABQ7ITL8</accession>
<organism evidence="1 2">
    <name type="scientific">Botrytis deweyae</name>
    <dbReference type="NCBI Taxonomy" id="2478750"/>
    <lineage>
        <taxon>Eukaryota</taxon>
        <taxon>Fungi</taxon>
        <taxon>Dikarya</taxon>
        <taxon>Ascomycota</taxon>
        <taxon>Pezizomycotina</taxon>
        <taxon>Leotiomycetes</taxon>
        <taxon>Helotiales</taxon>
        <taxon>Sclerotiniaceae</taxon>
        <taxon>Botrytis</taxon>
    </lineage>
</organism>
<gene>
    <name evidence="1" type="ORF">EAE98_004158</name>
</gene>
<dbReference type="Proteomes" id="UP000783213">
    <property type="component" value="Unassembled WGS sequence"/>
</dbReference>
<comment type="caution">
    <text evidence="1">The sequence shown here is derived from an EMBL/GenBank/DDBJ whole genome shotgun (WGS) entry which is preliminary data.</text>
</comment>
<dbReference type="RefSeq" id="XP_038812251.1">
    <property type="nucleotide sequence ID" value="XM_038951778.1"/>
</dbReference>
<proteinExistence type="predicted"/>
<reference evidence="1 2" key="1">
    <citation type="journal article" date="2020" name="Genome Biol. Evol.">
        <title>Comparative genomics of Sclerotiniaceae.</title>
        <authorList>
            <person name="Valero Jimenez C.A."/>
            <person name="Steentjes M."/>
            <person name="Scholten O.E."/>
            <person name="Van Kan J.A.L."/>
        </authorList>
    </citation>
    <scope>NUCLEOTIDE SEQUENCE [LARGE SCALE GENOMIC DNA]</scope>
    <source>
        <strain evidence="1 2">B1</strain>
    </source>
</reference>
<evidence type="ECO:0000313" key="2">
    <source>
        <dbReference type="Proteomes" id="UP000783213"/>
    </source>
</evidence>
<name>A0ABQ7ITL8_9HELO</name>
<evidence type="ECO:0000313" key="1">
    <source>
        <dbReference type="EMBL" id="KAF7932859.1"/>
    </source>
</evidence>
<keyword evidence="2" id="KW-1185">Reference proteome</keyword>
<dbReference type="GeneID" id="62230932"/>
<protein>
    <recommendedName>
        <fullName evidence="3">HNH nuclease domain-containing protein</fullName>
    </recommendedName>
</protein>